<evidence type="ECO:0000256" key="1">
    <source>
        <dbReference type="SAM" id="Phobius"/>
    </source>
</evidence>
<keyword evidence="3" id="KW-1185">Reference proteome</keyword>
<feature type="transmembrane region" description="Helical" evidence="1">
    <location>
        <begin position="6"/>
        <end position="23"/>
    </location>
</feature>
<keyword evidence="1" id="KW-0472">Membrane</keyword>
<proteinExistence type="predicted"/>
<dbReference type="EMBL" id="SOMN01000005">
    <property type="protein sequence ID" value="TFE29021.1"/>
    <property type="molecule type" value="Genomic_DNA"/>
</dbReference>
<comment type="caution">
    <text evidence="2">The sequence shown here is derived from an EMBL/GenBank/DDBJ whole genome shotgun (WGS) entry which is preliminary data.</text>
</comment>
<keyword evidence="1" id="KW-1133">Transmembrane helix</keyword>
<dbReference type="AlphaFoldDB" id="A0A4Y8M2I6"/>
<keyword evidence="1" id="KW-0812">Transmembrane</keyword>
<gene>
    <name evidence="2" type="ORF">E2980_06435</name>
</gene>
<evidence type="ECO:0000313" key="2">
    <source>
        <dbReference type="EMBL" id="TFE29021.1"/>
    </source>
</evidence>
<reference evidence="2 3" key="1">
    <citation type="submission" date="2019-03" db="EMBL/GenBank/DDBJ databases">
        <title>Cohnella endophytica sp. nov., a novel endophytic bacterium isolated from bark of Sonneratia apetala.</title>
        <authorList>
            <person name="Tuo L."/>
        </authorList>
    </citation>
    <scope>NUCLEOTIDE SEQUENCE [LARGE SCALE GENOMIC DNA]</scope>
    <source>
        <strain evidence="2 3">CCTCC AB 208254</strain>
    </source>
</reference>
<name>A0A4Y8M2I6_9BACL</name>
<accession>A0A4Y8M2I6</accession>
<dbReference type="Proteomes" id="UP000297900">
    <property type="component" value="Unassembled WGS sequence"/>
</dbReference>
<organism evidence="2 3">
    <name type="scientific">Cohnella luojiensis</name>
    <dbReference type="NCBI Taxonomy" id="652876"/>
    <lineage>
        <taxon>Bacteria</taxon>
        <taxon>Bacillati</taxon>
        <taxon>Bacillota</taxon>
        <taxon>Bacilli</taxon>
        <taxon>Bacillales</taxon>
        <taxon>Paenibacillaceae</taxon>
        <taxon>Cohnella</taxon>
    </lineage>
</organism>
<dbReference type="RefSeq" id="WP_135151322.1">
    <property type="nucleotide sequence ID" value="NZ_SOMN01000005.1"/>
</dbReference>
<evidence type="ECO:0000313" key="3">
    <source>
        <dbReference type="Proteomes" id="UP000297900"/>
    </source>
</evidence>
<dbReference type="OrthoDB" id="2990399at2"/>
<sequence length="143" mass="16375">MIPDLLWIIGFYAAAAALAHWIIRRGSGENRRHYVLVAGNHQMQIEWYIRALQQFSRRTGTEIGITVVLDQSTDDTGKIMERFARSHAGIEWIRKEAEYPLTDIAAGLEQEDRVTEEDGRQVGDKKVVWVELSRTDAVNRLPL</sequence>
<protein>
    <submittedName>
        <fullName evidence="2">Uncharacterized protein</fullName>
    </submittedName>
</protein>